<feature type="transmembrane region" description="Helical" evidence="7">
    <location>
        <begin position="261"/>
        <end position="281"/>
    </location>
</feature>
<dbReference type="InterPro" id="IPR011701">
    <property type="entry name" value="MFS"/>
</dbReference>
<keyword evidence="10" id="KW-1185">Reference proteome</keyword>
<feature type="transmembrane region" description="Helical" evidence="7">
    <location>
        <begin position="357"/>
        <end position="376"/>
    </location>
</feature>
<dbReference type="AlphaFoldDB" id="A0A7Y9IV94"/>
<dbReference type="NCBIfam" id="TIGR00711">
    <property type="entry name" value="efflux_EmrB"/>
    <property type="match status" value="1"/>
</dbReference>
<proteinExistence type="predicted"/>
<evidence type="ECO:0000259" key="8">
    <source>
        <dbReference type="PROSITE" id="PS50850"/>
    </source>
</evidence>
<keyword evidence="4 7" id="KW-0812">Transmembrane</keyword>
<accession>A0A7Y9IV94</accession>
<evidence type="ECO:0000256" key="7">
    <source>
        <dbReference type="SAM" id="Phobius"/>
    </source>
</evidence>
<feature type="transmembrane region" description="Helical" evidence="7">
    <location>
        <begin position="138"/>
        <end position="160"/>
    </location>
</feature>
<feature type="transmembrane region" description="Helical" evidence="7">
    <location>
        <begin position="50"/>
        <end position="72"/>
    </location>
</feature>
<feature type="transmembrane region" description="Helical" evidence="7">
    <location>
        <begin position="201"/>
        <end position="218"/>
    </location>
</feature>
<keyword evidence="2" id="KW-0813">Transport</keyword>
<comment type="subcellular location">
    <subcellularLocation>
        <location evidence="1">Cell membrane</location>
        <topology evidence="1">Multi-pass membrane protein</topology>
    </subcellularLocation>
</comment>
<feature type="transmembrane region" description="Helical" evidence="7">
    <location>
        <begin position="397"/>
        <end position="421"/>
    </location>
</feature>
<dbReference type="GO" id="GO:0022857">
    <property type="term" value="F:transmembrane transporter activity"/>
    <property type="evidence" value="ECO:0007669"/>
    <property type="project" value="InterPro"/>
</dbReference>
<evidence type="ECO:0000256" key="2">
    <source>
        <dbReference type="ARBA" id="ARBA00022448"/>
    </source>
</evidence>
<gene>
    <name evidence="9" type="ORF">FHW18_002409</name>
</gene>
<feature type="transmembrane region" description="Helical" evidence="7">
    <location>
        <begin position="230"/>
        <end position="249"/>
    </location>
</feature>
<dbReference type="GO" id="GO:0005886">
    <property type="term" value="C:plasma membrane"/>
    <property type="evidence" value="ECO:0007669"/>
    <property type="project" value="UniProtKB-SubCell"/>
</dbReference>
<dbReference type="PRINTS" id="PR01036">
    <property type="entry name" value="TCRTETB"/>
</dbReference>
<feature type="transmembrane region" description="Helical" evidence="7">
    <location>
        <begin position="79"/>
        <end position="99"/>
    </location>
</feature>
<evidence type="ECO:0000256" key="4">
    <source>
        <dbReference type="ARBA" id="ARBA00022692"/>
    </source>
</evidence>
<dbReference type="PROSITE" id="PS50850">
    <property type="entry name" value="MFS"/>
    <property type="match status" value="1"/>
</dbReference>
<organism evidence="9 10">
    <name type="scientific">Pigmentiphaga litoralis</name>
    <dbReference type="NCBI Taxonomy" id="516702"/>
    <lineage>
        <taxon>Bacteria</taxon>
        <taxon>Pseudomonadati</taxon>
        <taxon>Pseudomonadota</taxon>
        <taxon>Betaproteobacteria</taxon>
        <taxon>Burkholderiales</taxon>
        <taxon>Alcaligenaceae</taxon>
        <taxon>Pigmentiphaga</taxon>
    </lineage>
</organism>
<dbReference type="SUPFAM" id="SSF103473">
    <property type="entry name" value="MFS general substrate transporter"/>
    <property type="match status" value="1"/>
</dbReference>
<name>A0A7Y9IV94_9BURK</name>
<feature type="transmembrane region" description="Helical" evidence="7">
    <location>
        <begin position="333"/>
        <end position="351"/>
    </location>
</feature>
<feature type="transmembrane region" description="Helical" evidence="7">
    <location>
        <begin position="166"/>
        <end position="189"/>
    </location>
</feature>
<dbReference type="Gene3D" id="1.20.1720.10">
    <property type="entry name" value="Multidrug resistance protein D"/>
    <property type="match status" value="1"/>
</dbReference>
<keyword evidence="5 7" id="KW-1133">Transmembrane helix</keyword>
<dbReference type="NCBIfam" id="NF007799">
    <property type="entry name" value="PRK10504.1"/>
    <property type="match status" value="1"/>
</dbReference>
<feature type="transmembrane region" description="Helical" evidence="7">
    <location>
        <begin position="433"/>
        <end position="457"/>
    </location>
</feature>
<dbReference type="CDD" id="cd17503">
    <property type="entry name" value="MFS_LmrB_MDR_like"/>
    <property type="match status" value="1"/>
</dbReference>
<dbReference type="PANTHER" id="PTHR42718:SF46">
    <property type="entry name" value="BLR6921 PROTEIN"/>
    <property type="match status" value="1"/>
</dbReference>
<dbReference type="EMBL" id="JACBYR010000001">
    <property type="protein sequence ID" value="NYE83138.1"/>
    <property type="molecule type" value="Genomic_DNA"/>
</dbReference>
<sequence length="474" mass="50453">MAATPTSERSLKLTLWLVAIGFFMQTLDTTVVNTALPAMAASLGESPLRMQSVVIAYTLTMAVLIPASGWMADRFGTRIVFFSAIVLFTAGSALCASAQSLNQLVAWRVLQGAGGAMLLPVGRLAILRTFPRERLLPAMSFVAIPGLVGPLVGPTVGGWLSEWASWHWVFLINIPVGIVGGIATWLHLADSREDHPHRFDLGGYLMLAFGMAAISLALDGLSGSGMRHAPAFVLLIFGIVAVVAYWLHAHRKPDPIFPPDLFAIHTFTVGMLGSLFARIGAGAMPFLLPLLLQVSLGYSPSHAGMMMLPVAAAGMLSKRIATPLITRLGYRSVLVWNTLLVGSLMAVFALIGPTQPIGVHLLLLAVFGAVNSLQFTAMNTLCIKDLQPHNASSGNSLFSMIQMLSMSLAVTTAGAVLSAFTRATDHGNPGDTLAAFHATFLCVGLITAASAWIFWQLSPDVTPTKRKEVEIDVA</sequence>
<reference evidence="9 10" key="1">
    <citation type="submission" date="2020-07" db="EMBL/GenBank/DDBJ databases">
        <title>Genomic Encyclopedia of Type Strains, Phase IV (KMG-V): Genome sequencing to study the core and pangenomes of soil and plant-associated prokaryotes.</title>
        <authorList>
            <person name="Whitman W."/>
        </authorList>
    </citation>
    <scope>NUCLEOTIDE SEQUENCE [LARGE SCALE GENOMIC DNA]</scope>
    <source>
        <strain evidence="9 10">SAS40</strain>
    </source>
</reference>
<evidence type="ECO:0000256" key="3">
    <source>
        <dbReference type="ARBA" id="ARBA00022475"/>
    </source>
</evidence>
<dbReference type="Gene3D" id="1.20.1250.20">
    <property type="entry name" value="MFS general substrate transporter like domains"/>
    <property type="match status" value="1"/>
</dbReference>
<evidence type="ECO:0000256" key="5">
    <source>
        <dbReference type="ARBA" id="ARBA00022989"/>
    </source>
</evidence>
<feature type="transmembrane region" description="Helical" evidence="7">
    <location>
        <begin position="301"/>
        <end position="321"/>
    </location>
</feature>
<dbReference type="InterPro" id="IPR036259">
    <property type="entry name" value="MFS_trans_sf"/>
</dbReference>
<dbReference type="RefSeq" id="WP_179586561.1">
    <property type="nucleotide sequence ID" value="NZ_JACBYR010000001.1"/>
</dbReference>
<dbReference type="InterPro" id="IPR004638">
    <property type="entry name" value="EmrB-like"/>
</dbReference>
<feature type="transmembrane region" description="Helical" evidence="7">
    <location>
        <begin position="105"/>
        <end position="126"/>
    </location>
</feature>
<protein>
    <submittedName>
        <fullName evidence="9">EmrB/QacA subfamily drug resistance transporter</fullName>
    </submittedName>
</protein>
<dbReference type="PANTHER" id="PTHR42718">
    <property type="entry name" value="MAJOR FACILITATOR SUPERFAMILY MULTIDRUG TRANSPORTER MFSC"/>
    <property type="match status" value="1"/>
</dbReference>
<dbReference type="Proteomes" id="UP000542125">
    <property type="component" value="Unassembled WGS sequence"/>
</dbReference>
<evidence type="ECO:0000256" key="1">
    <source>
        <dbReference type="ARBA" id="ARBA00004651"/>
    </source>
</evidence>
<evidence type="ECO:0000313" key="10">
    <source>
        <dbReference type="Proteomes" id="UP000542125"/>
    </source>
</evidence>
<feature type="domain" description="Major facilitator superfamily (MFS) profile" evidence="8">
    <location>
        <begin position="14"/>
        <end position="462"/>
    </location>
</feature>
<evidence type="ECO:0000313" key="9">
    <source>
        <dbReference type="EMBL" id="NYE83138.1"/>
    </source>
</evidence>
<keyword evidence="3" id="KW-1003">Cell membrane</keyword>
<evidence type="ECO:0000256" key="6">
    <source>
        <dbReference type="ARBA" id="ARBA00023136"/>
    </source>
</evidence>
<keyword evidence="6 7" id="KW-0472">Membrane</keyword>
<dbReference type="Pfam" id="PF07690">
    <property type="entry name" value="MFS_1"/>
    <property type="match status" value="1"/>
</dbReference>
<dbReference type="InterPro" id="IPR020846">
    <property type="entry name" value="MFS_dom"/>
</dbReference>
<comment type="caution">
    <text evidence="9">The sequence shown here is derived from an EMBL/GenBank/DDBJ whole genome shotgun (WGS) entry which is preliminary data.</text>
</comment>